<dbReference type="GO" id="GO:0003677">
    <property type="term" value="F:DNA binding"/>
    <property type="evidence" value="ECO:0007669"/>
    <property type="project" value="UniProtKB-UniRule"/>
</dbReference>
<proteinExistence type="inferred from homology"/>
<dbReference type="GO" id="GO:0016757">
    <property type="term" value="F:glycosyltransferase activity"/>
    <property type="evidence" value="ECO:0007669"/>
    <property type="project" value="UniProtKB-UniRule"/>
</dbReference>
<keyword evidence="5 6" id="KW-0238">DNA-binding</keyword>
<keyword evidence="1 6" id="KW-1277">Toxin-antitoxin system</keyword>
<evidence type="ECO:0000256" key="4">
    <source>
        <dbReference type="ARBA" id="ARBA00022695"/>
    </source>
</evidence>
<dbReference type="PROSITE" id="PS52018">
    <property type="entry name" value="DART"/>
    <property type="match status" value="1"/>
</dbReference>
<feature type="binding site" evidence="6">
    <location>
        <begin position="14"/>
        <end position="16"/>
    </location>
    <ligand>
        <name>NAD(+)</name>
        <dbReference type="ChEBI" id="CHEBI:57540"/>
    </ligand>
</feature>
<comment type="catalytic activity">
    <reaction evidence="6">
        <text>a thymidine in DNA + NAD(+) = an N-(ADP-alpha-D-ribosyl)-thymidine in DNA + nicotinamide + H(+)</text>
        <dbReference type="Rhea" id="RHEA:71651"/>
        <dbReference type="Rhea" id="RHEA-COMP:13556"/>
        <dbReference type="Rhea" id="RHEA-COMP:18051"/>
        <dbReference type="ChEBI" id="CHEBI:15378"/>
        <dbReference type="ChEBI" id="CHEBI:17154"/>
        <dbReference type="ChEBI" id="CHEBI:57540"/>
        <dbReference type="ChEBI" id="CHEBI:137386"/>
        <dbReference type="ChEBI" id="CHEBI:191199"/>
    </reaction>
</comment>
<protein>
    <submittedName>
        <fullName evidence="8">DUF4433 domain-containing protein</fullName>
    </submittedName>
</protein>
<keyword evidence="2 6" id="KW-0328">Glycosyltransferase</keyword>
<feature type="active site" description="Proton acceptor" evidence="6">
    <location>
        <position position="52"/>
    </location>
</feature>
<evidence type="ECO:0000256" key="2">
    <source>
        <dbReference type="ARBA" id="ARBA00022676"/>
    </source>
</evidence>
<feature type="active site" evidence="6">
    <location>
        <position position="146"/>
    </location>
</feature>
<evidence type="ECO:0000313" key="9">
    <source>
        <dbReference type="Proteomes" id="UP000460287"/>
    </source>
</evidence>
<dbReference type="Pfam" id="PF14487">
    <property type="entry name" value="DarT"/>
    <property type="match status" value="1"/>
</dbReference>
<gene>
    <name evidence="8" type="ORF">FYJ33_08030</name>
</gene>
<keyword evidence="4 6" id="KW-0548">Nucleotidyltransferase</keyword>
<dbReference type="GO" id="GO:0016779">
    <property type="term" value="F:nucleotidyltransferase activity"/>
    <property type="evidence" value="ECO:0007669"/>
    <property type="project" value="UniProtKB-UniRule"/>
</dbReference>
<feature type="binding site" evidence="6">
    <location>
        <position position="52"/>
    </location>
    <ligand>
        <name>NAD(+)</name>
        <dbReference type="ChEBI" id="CHEBI:57540"/>
    </ligand>
</feature>
<comment type="caution">
    <text evidence="8">The sequence shown here is derived from an EMBL/GenBank/DDBJ whole genome shotgun (WGS) entry which is preliminary data.</text>
</comment>
<evidence type="ECO:0000256" key="5">
    <source>
        <dbReference type="ARBA" id="ARBA00023125"/>
    </source>
</evidence>
<dbReference type="InterPro" id="IPR029494">
    <property type="entry name" value="DarT"/>
</dbReference>
<name>A0A7X2MYD9_9CLOT</name>
<accession>A0A7X2MYD9</accession>
<sequence>MAINNIREGKLLYHLTELENLPSIIKYGLLPRKDAQKLKFKDVANPEIIEKRNKFGLDNYVPFHFHPYSAFDVAVKSDHRGDDLIYICIKREDARANGFKILPKHPLSISECILYEYDEGFNKIDWKAMHTPGNEDEYIKHVKMAECITDLMIPVDGFASIYVKDDETKELVESLLNKNDVDFPPPFVNVQKWF</sequence>
<dbReference type="Proteomes" id="UP000460287">
    <property type="component" value="Unassembled WGS sequence"/>
</dbReference>
<organism evidence="8 9">
    <name type="scientific">Inconstantimicrobium porci</name>
    <dbReference type="NCBI Taxonomy" id="2652291"/>
    <lineage>
        <taxon>Bacteria</taxon>
        <taxon>Bacillati</taxon>
        <taxon>Bacillota</taxon>
        <taxon>Clostridia</taxon>
        <taxon>Eubacteriales</taxon>
        <taxon>Clostridiaceae</taxon>
        <taxon>Inconstantimicrobium</taxon>
    </lineage>
</organism>
<dbReference type="RefSeq" id="WP_154531254.1">
    <property type="nucleotide sequence ID" value="NZ_VULX01000010.1"/>
</dbReference>
<evidence type="ECO:0000313" key="8">
    <source>
        <dbReference type="EMBL" id="MSR91362.1"/>
    </source>
</evidence>
<keyword evidence="9" id="KW-1185">Reference proteome</keyword>
<evidence type="ECO:0000256" key="1">
    <source>
        <dbReference type="ARBA" id="ARBA00022649"/>
    </source>
</evidence>
<evidence type="ECO:0000259" key="7">
    <source>
        <dbReference type="PROSITE" id="PS52018"/>
    </source>
</evidence>
<dbReference type="AlphaFoldDB" id="A0A7X2MYD9"/>
<feature type="domain" description="DarT" evidence="7">
    <location>
        <begin position="10"/>
        <end position="194"/>
    </location>
</feature>
<reference evidence="8 9" key="1">
    <citation type="submission" date="2019-08" db="EMBL/GenBank/DDBJ databases">
        <title>In-depth cultivation of the pig gut microbiome towards novel bacterial diversity and tailored functional studies.</title>
        <authorList>
            <person name="Wylensek D."/>
            <person name="Hitch T.C.A."/>
            <person name="Clavel T."/>
        </authorList>
    </citation>
    <scope>NUCLEOTIDE SEQUENCE [LARGE SCALE GENOMIC DNA]</scope>
    <source>
        <strain evidence="8 9">WCA-383-APC-5B</strain>
    </source>
</reference>
<keyword evidence="3 6" id="KW-0808">Transferase</keyword>
<evidence type="ECO:0000256" key="6">
    <source>
        <dbReference type="PROSITE-ProRule" id="PRU01362"/>
    </source>
</evidence>
<dbReference type="EMBL" id="VULX01000010">
    <property type="protein sequence ID" value="MSR91362.1"/>
    <property type="molecule type" value="Genomic_DNA"/>
</dbReference>
<comment type="caution">
    <text evidence="6">Lacks conserved residue(s) required for the propagation of feature annotation.</text>
</comment>
<evidence type="ECO:0000256" key="3">
    <source>
        <dbReference type="ARBA" id="ARBA00022679"/>
    </source>
</evidence>
<comment type="similarity">
    <text evidence="6">Belongs to the DarT ADP-ribosyltransferase family.</text>
</comment>